<name>A0A376F6R3_ENTAS</name>
<dbReference type="AlphaFoldDB" id="A0A376F6R3"/>
<gene>
    <name evidence="1" type="ORF">NCTC12123_01472</name>
</gene>
<protein>
    <submittedName>
        <fullName evidence="1">Uncharacterized protein</fullName>
    </submittedName>
</protein>
<reference evidence="1 2" key="1">
    <citation type="submission" date="2018-06" db="EMBL/GenBank/DDBJ databases">
        <authorList>
            <consortium name="Pathogen Informatics"/>
            <person name="Doyle S."/>
        </authorList>
    </citation>
    <scope>NUCLEOTIDE SEQUENCE [LARGE SCALE GENOMIC DNA]</scope>
    <source>
        <strain evidence="1 2">NCTC12123</strain>
    </source>
</reference>
<dbReference type="EMBL" id="UFYI01000007">
    <property type="protein sequence ID" value="STD19723.1"/>
    <property type="molecule type" value="Genomic_DNA"/>
</dbReference>
<dbReference type="Proteomes" id="UP000255163">
    <property type="component" value="Unassembled WGS sequence"/>
</dbReference>
<accession>A0A376F6R3</accession>
<organism evidence="1 2">
    <name type="scientific">Enterobacter asburiae</name>
    <dbReference type="NCBI Taxonomy" id="61645"/>
    <lineage>
        <taxon>Bacteria</taxon>
        <taxon>Pseudomonadati</taxon>
        <taxon>Pseudomonadota</taxon>
        <taxon>Gammaproteobacteria</taxon>
        <taxon>Enterobacterales</taxon>
        <taxon>Enterobacteriaceae</taxon>
        <taxon>Enterobacter</taxon>
        <taxon>Enterobacter cloacae complex</taxon>
    </lineage>
</organism>
<evidence type="ECO:0000313" key="2">
    <source>
        <dbReference type="Proteomes" id="UP000255163"/>
    </source>
</evidence>
<proteinExistence type="predicted"/>
<sequence>MKLQVVHGVAHDNFQRLANHIRLDNIVGRFQRLNEPEDYRFVGQMAFGGQNTAYCSRKNSGLFSKTIACVTEIFRQRTV</sequence>
<evidence type="ECO:0000313" key="1">
    <source>
        <dbReference type="EMBL" id="STD19723.1"/>
    </source>
</evidence>